<dbReference type="EMBL" id="AQHR01000088">
    <property type="protein sequence ID" value="EON76109.1"/>
    <property type="molecule type" value="Genomic_DNA"/>
</dbReference>
<sequence length="47" mass="5201">MIDIGSFVSPPNPDHLSLKGAFGRQYPGSFLKRDSNFGPYSVLLVFQ</sequence>
<reference evidence="1 2" key="1">
    <citation type="submission" date="2013-02" db="EMBL/GenBank/DDBJ databases">
        <title>A novel strain isolated from Lonar lake, Maharashtra, India.</title>
        <authorList>
            <person name="Singh A."/>
        </authorList>
    </citation>
    <scope>NUCLEOTIDE SEQUENCE [LARGE SCALE GENOMIC DNA]</scope>
    <source>
        <strain evidence="1 2">AK24</strain>
    </source>
</reference>
<dbReference type="Proteomes" id="UP000013909">
    <property type="component" value="Unassembled WGS sequence"/>
</dbReference>
<protein>
    <submittedName>
        <fullName evidence="1">Uncharacterized protein</fullName>
    </submittedName>
</protein>
<accession>R7ZQ32</accession>
<dbReference type="AlphaFoldDB" id="R7ZQ32"/>
<evidence type="ECO:0000313" key="2">
    <source>
        <dbReference type="Proteomes" id="UP000013909"/>
    </source>
</evidence>
<comment type="caution">
    <text evidence="1">The sequence shown here is derived from an EMBL/GenBank/DDBJ whole genome shotgun (WGS) entry which is preliminary data.</text>
</comment>
<keyword evidence="2" id="KW-1185">Reference proteome</keyword>
<name>R7ZQ32_9BACT</name>
<proteinExistence type="predicted"/>
<gene>
    <name evidence="1" type="ORF">ADIS_3237</name>
</gene>
<organism evidence="1 2">
    <name type="scientific">Lunatimonas lonarensis</name>
    <dbReference type="NCBI Taxonomy" id="1232681"/>
    <lineage>
        <taxon>Bacteria</taxon>
        <taxon>Pseudomonadati</taxon>
        <taxon>Bacteroidota</taxon>
        <taxon>Cytophagia</taxon>
        <taxon>Cytophagales</taxon>
        <taxon>Cyclobacteriaceae</taxon>
    </lineage>
</organism>
<evidence type="ECO:0000313" key="1">
    <source>
        <dbReference type="EMBL" id="EON76109.1"/>
    </source>
</evidence>
<dbReference type="STRING" id="1232681.ADIS_3237"/>